<sequence length="34" mass="3656">MADEIAAGEAYGNMTRCGGLFWEAFAACVLDADW</sequence>
<organism evidence="1 2">
    <name type="scientific">Bradyrhizobium diazoefficiens</name>
    <dbReference type="NCBI Taxonomy" id="1355477"/>
    <lineage>
        <taxon>Bacteria</taxon>
        <taxon>Pseudomonadati</taxon>
        <taxon>Pseudomonadota</taxon>
        <taxon>Alphaproteobacteria</taxon>
        <taxon>Hyphomicrobiales</taxon>
        <taxon>Nitrobacteraceae</taxon>
        <taxon>Bradyrhizobium</taxon>
    </lineage>
</organism>
<dbReference type="EMBL" id="AP014685">
    <property type="protein sequence ID" value="BAR55600.1"/>
    <property type="molecule type" value="Genomic_DNA"/>
</dbReference>
<evidence type="ECO:0000313" key="1">
    <source>
        <dbReference type="EMBL" id="BAR55600.1"/>
    </source>
</evidence>
<proteinExistence type="predicted"/>
<reference evidence="1 2" key="1">
    <citation type="submission" date="2014-11" db="EMBL/GenBank/DDBJ databases">
        <title>Symbiosis island explosion on the genome of extra-slow-growing strains of soybean bradyrhizobia with massive insertion sequences.</title>
        <authorList>
            <person name="Iida T."/>
            <person name="Minamisawa K."/>
        </authorList>
    </citation>
    <scope>NUCLEOTIDE SEQUENCE [LARGE SCALE GENOMIC DNA]</scope>
    <source>
        <strain evidence="1 2">NK6</strain>
    </source>
</reference>
<accession>A0A0E3VTG1</accession>
<name>A0A0E3VTG1_9BRAD</name>
<protein>
    <submittedName>
        <fullName evidence="1">Uncharacterized protein</fullName>
    </submittedName>
</protein>
<dbReference type="AlphaFoldDB" id="A0A0E3VTG1"/>
<evidence type="ECO:0000313" key="2">
    <source>
        <dbReference type="Proteomes" id="UP000063308"/>
    </source>
</evidence>
<dbReference type="Proteomes" id="UP000063308">
    <property type="component" value="Chromosome"/>
</dbReference>
<gene>
    <name evidence="1" type="ORF">NK6_2419</name>
</gene>